<evidence type="ECO:0000313" key="2">
    <source>
        <dbReference type="Proteomes" id="UP000623467"/>
    </source>
</evidence>
<name>A0A8H6ZH12_9AGAR</name>
<evidence type="ECO:0000313" key="1">
    <source>
        <dbReference type="EMBL" id="KAF7377257.1"/>
    </source>
</evidence>
<dbReference type="EMBL" id="JACAZH010000001">
    <property type="protein sequence ID" value="KAF7377257.1"/>
    <property type="molecule type" value="Genomic_DNA"/>
</dbReference>
<gene>
    <name evidence="1" type="ORF">MSAN_00146000</name>
</gene>
<comment type="caution">
    <text evidence="1">The sequence shown here is derived from an EMBL/GenBank/DDBJ whole genome shotgun (WGS) entry which is preliminary data.</text>
</comment>
<keyword evidence="2" id="KW-1185">Reference proteome</keyword>
<reference evidence="1" key="1">
    <citation type="submission" date="2020-05" db="EMBL/GenBank/DDBJ databases">
        <title>Mycena genomes resolve the evolution of fungal bioluminescence.</title>
        <authorList>
            <person name="Tsai I.J."/>
        </authorList>
    </citation>
    <scope>NUCLEOTIDE SEQUENCE</scope>
    <source>
        <strain evidence="1">160909Yilan</strain>
    </source>
</reference>
<organism evidence="1 2">
    <name type="scientific">Mycena sanguinolenta</name>
    <dbReference type="NCBI Taxonomy" id="230812"/>
    <lineage>
        <taxon>Eukaryota</taxon>
        <taxon>Fungi</taxon>
        <taxon>Dikarya</taxon>
        <taxon>Basidiomycota</taxon>
        <taxon>Agaricomycotina</taxon>
        <taxon>Agaricomycetes</taxon>
        <taxon>Agaricomycetidae</taxon>
        <taxon>Agaricales</taxon>
        <taxon>Marasmiineae</taxon>
        <taxon>Mycenaceae</taxon>
        <taxon>Mycena</taxon>
    </lineage>
</organism>
<dbReference type="OrthoDB" id="3070099at2759"/>
<accession>A0A8H6ZH12</accession>
<dbReference type="AlphaFoldDB" id="A0A8H6ZH12"/>
<sequence>MSPVTLPADLERTIFEITAFAAPECIPRLVLVAWRVKIWLEPILYRTLVIEGKRHNLIPFLDTLASKPAAFFADSTRHLFMDDFDPSAMRAILSACSQVENLWVINTSAGTHILLPFH</sequence>
<protein>
    <submittedName>
        <fullName evidence="1">Uncharacterized protein</fullName>
    </submittedName>
</protein>
<dbReference type="Proteomes" id="UP000623467">
    <property type="component" value="Unassembled WGS sequence"/>
</dbReference>
<proteinExistence type="predicted"/>